<protein>
    <recommendedName>
        <fullName evidence="4">DUF4252 domain-containing protein</fullName>
    </recommendedName>
</protein>
<dbReference type="AlphaFoldDB" id="A0A5P2G2Z4"/>
<proteinExistence type="predicted"/>
<name>A0A5P2G2Z4_9BACT</name>
<keyword evidence="1" id="KW-0732">Signal</keyword>
<dbReference type="Proteomes" id="UP000292424">
    <property type="component" value="Chromosome"/>
</dbReference>
<gene>
    <name evidence="2" type="ORF">E0W69_005760</name>
</gene>
<dbReference type="RefSeq" id="WP_131329079.1">
    <property type="nucleotide sequence ID" value="NZ_CP044016.1"/>
</dbReference>
<evidence type="ECO:0000313" key="3">
    <source>
        <dbReference type="Proteomes" id="UP000292424"/>
    </source>
</evidence>
<dbReference type="OrthoDB" id="9952437at2"/>
<feature type="chain" id="PRO_5024296410" description="DUF4252 domain-containing protein" evidence="1">
    <location>
        <begin position="23"/>
        <end position="175"/>
    </location>
</feature>
<evidence type="ECO:0008006" key="4">
    <source>
        <dbReference type="Google" id="ProtNLM"/>
    </source>
</evidence>
<reference evidence="2 3" key="1">
    <citation type="submission" date="2019-09" db="EMBL/GenBank/DDBJ databases">
        <title>Complete genome sequence of Arachidicoccus sp. B3-10 isolated from apple orchard soil.</title>
        <authorList>
            <person name="Kim H.S."/>
            <person name="Han K.-I."/>
            <person name="Suh M.K."/>
            <person name="Lee K.C."/>
            <person name="Eom M.K."/>
            <person name="Kim J.-S."/>
            <person name="Kang S.W."/>
            <person name="Sin Y."/>
            <person name="Lee J.-S."/>
        </authorList>
    </citation>
    <scope>NUCLEOTIDE SEQUENCE [LARGE SCALE GENOMIC DNA]</scope>
    <source>
        <strain evidence="2 3">B3-10</strain>
    </source>
</reference>
<evidence type="ECO:0000313" key="2">
    <source>
        <dbReference type="EMBL" id="QES88192.1"/>
    </source>
</evidence>
<feature type="signal peptide" evidence="1">
    <location>
        <begin position="1"/>
        <end position="22"/>
    </location>
</feature>
<dbReference type="EMBL" id="CP044016">
    <property type="protein sequence ID" value="QES88192.1"/>
    <property type="molecule type" value="Genomic_DNA"/>
</dbReference>
<dbReference type="KEGG" id="arac:E0W69_005760"/>
<organism evidence="2 3">
    <name type="scientific">Rhizosphaericola mali</name>
    <dbReference type="NCBI Taxonomy" id="2545455"/>
    <lineage>
        <taxon>Bacteria</taxon>
        <taxon>Pseudomonadati</taxon>
        <taxon>Bacteroidota</taxon>
        <taxon>Chitinophagia</taxon>
        <taxon>Chitinophagales</taxon>
        <taxon>Chitinophagaceae</taxon>
        <taxon>Rhizosphaericola</taxon>
    </lineage>
</organism>
<evidence type="ECO:0000256" key="1">
    <source>
        <dbReference type="SAM" id="SignalP"/>
    </source>
</evidence>
<accession>A0A5P2G2Z4</accession>
<sequence length="175" mass="20138">MKKLLKSIYTLFCLVILVKCDAQESGKTMDIDSIVSKINSSDYFLKRDSLSQNILGLNTNMQRILSTYFKGKDLIKHVNYANILNLKANDTLHTVGENIFYYDHNSLIKVEEYFTENGKMKMNVSWYFSKGQLLNYIVLEPKSSETAERTKLASNTGAKQLLITSNELLKDFRKQ</sequence>
<keyword evidence="3" id="KW-1185">Reference proteome</keyword>